<gene>
    <name evidence="2" type="ORF">HJB63_01795</name>
</gene>
<comment type="caution">
    <text evidence="2">The sequence shown here is derived from an EMBL/GenBank/DDBJ whole genome shotgun (WGS) entry which is preliminary data.</text>
</comment>
<feature type="transmembrane region" description="Helical" evidence="1">
    <location>
        <begin position="56"/>
        <end position="75"/>
    </location>
</feature>
<keyword evidence="1" id="KW-0472">Membrane</keyword>
<keyword evidence="1" id="KW-0812">Transmembrane</keyword>
<evidence type="ECO:0000313" key="3">
    <source>
        <dbReference type="Proteomes" id="UP000749740"/>
    </source>
</evidence>
<reference evidence="2" key="1">
    <citation type="submission" date="2020-04" db="EMBL/GenBank/DDBJ databases">
        <title>Global-level population genomics: horizontal gene transfer, symbiosis and evolution in Rhizobia.</title>
        <authorList>
            <person name="Gai Y."/>
        </authorList>
    </citation>
    <scope>NUCLEOTIDE SEQUENCE</scope>
    <source>
        <strain evidence="2">BLR57</strain>
    </source>
</reference>
<evidence type="ECO:0000313" key="2">
    <source>
        <dbReference type="EMBL" id="MBX5021325.1"/>
    </source>
</evidence>
<name>A0A9Q3M6W1_9HYPH</name>
<dbReference type="Proteomes" id="UP000749740">
    <property type="component" value="Unassembled WGS sequence"/>
</dbReference>
<proteinExistence type="predicted"/>
<accession>A0A9Q3M6W1</accession>
<dbReference type="AlphaFoldDB" id="A0A9Q3M6W1"/>
<evidence type="ECO:0000256" key="1">
    <source>
        <dbReference type="SAM" id="Phobius"/>
    </source>
</evidence>
<dbReference type="RefSeq" id="WP_221133388.1">
    <property type="nucleotide sequence ID" value="NZ_JABDYC010000001.1"/>
</dbReference>
<protein>
    <submittedName>
        <fullName evidence="2">Uncharacterized protein</fullName>
    </submittedName>
</protein>
<organism evidence="2 3">
    <name type="scientific">Rhizobium lentis</name>
    <dbReference type="NCBI Taxonomy" id="1138194"/>
    <lineage>
        <taxon>Bacteria</taxon>
        <taxon>Pseudomonadati</taxon>
        <taxon>Pseudomonadota</taxon>
        <taxon>Alphaproteobacteria</taxon>
        <taxon>Hyphomicrobiales</taxon>
        <taxon>Rhizobiaceae</taxon>
        <taxon>Rhizobium/Agrobacterium group</taxon>
        <taxon>Rhizobium</taxon>
    </lineage>
</organism>
<keyword evidence="1" id="KW-1133">Transmembrane helix</keyword>
<dbReference type="EMBL" id="JABDYC010000001">
    <property type="protein sequence ID" value="MBX5021325.1"/>
    <property type="molecule type" value="Genomic_DNA"/>
</dbReference>
<sequence>MWAILIGAALIIGGLLFLFSSALLRKPSNPHQLPQGGTTLEPRRQGLRFLGLSHNWPALTVIAIGALLLAFGGYFEIPAAP</sequence>